<gene>
    <name evidence="1" type="ORF">SDC9_155641</name>
</gene>
<dbReference type="EMBL" id="VSSQ01054402">
    <property type="protein sequence ID" value="MPN08359.1"/>
    <property type="molecule type" value="Genomic_DNA"/>
</dbReference>
<organism evidence="1">
    <name type="scientific">bioreactor metagenome</name>
    <dbReference type="NCBI Taxonomy" id="1076179"/>
    <lineage>
        <taxon>unclassified sequences</taxon>
        <taxon>metagenomes</taxon>
        <taxon>ecological metagenomes</taxon>
    </lineage>
</organism>
<name>A0A645F4K4_9ZZZZ</name>
<proteinExistence type="predicted"/>
<protein>
    <submittedName>
        <fullName evidence="1">Uncharacterized protein</fullName>
    </submittedName>
</protein>
<comment type="caution">
    <text evidence="1">The sequence shown here is derived from an EMBL/GenBank/DDBJ whole genome shotgun (WGS) entry which is preliminary data.</text>
</comment>
<accession>A0A645F4K4</accession>
<evidence type="ECO:0000313" key="1">
    <source>
        <dbReference type="EMBL" id="MPN08359.1"/>
    </source>
</evidence>
<dbReference type="AlphaFoldDB" id="A0A645F4K4"/>
<reference evidence="1" key="1">
    <citation type="submission" date="2019-08" db="EMBL/GenBank/DDBJ databases">
        <authorList>
            <person name="Kucharzyk K."/>
            <person name="Murdoch R.W."/>
            <person name="Higgins S."/>
            <person name="Loffler F."/>
        </authorList>
    </citation>
    <scope>NUCLEOTIDE SEQUENCE</scope>
</reference>
<sequence length="159" mass="17053">MSLYVVTGSGGNVAGFNDIIFSVARCEFGNFIAVIGSIITQVPGEILGADYIAVYRKFNAGIRHGADVADNTVFEVGAGRNFDDIDQVVRIFLVIIHRSGDPVIQKTKVYSGVVCGRFFPFQILIIGIRTIGCQVFIANGIISSVYVFGINGDVGIITL</sequence>